<comment type="caution">
    <text evidence="4">The sequence shown here is derived from an EMBL/GenBank/DDBJ whole genome shotgun (WGS) entry which is preliminary data.</text>
</comment>
<dbReference type="Proteomes" id="UP000618818">
    <property type="component" value="Unassembled WGS sequence"/>
</dbReference>
<proteinExistence type="predicted"/>
<dbReference type="RefSeq" id="WP_191192936.1">
    <property type="nucleotide sequence ID" value="NZ_JACXYZ010000001.1"/>
</dbReference>
<dbReference type="InterPro" id="IPR041664">
    <property type="entry name" value="AAA_16"/>
</dbReference>
<dbReference type="InterPro" id="IPR001387">
    <property type="entry name" value="Cro/C1-type_HTH"/>
</dbReference>
<accession>A0ABR8N4C9</accession>
<gene>
    <name evidence="4" type="ORF">IEZ26_00190</name>
</gene>
<feature type="domain" description="Orc1-like AAA ATPase" evidence="3">
    <location>
        <begin position="99"/>
        <end position="257"/>
    </location>
</feature>
<dbReference type="PANTHER" id="PTHR16305:SF35">
    <property type="entry name" value="TRANSCRIPTIONAL ACTIVATOR DOMAIN"/>
    <property type="match status" value="1"/>
</dbReference>
<reference evidence="4 5" key="1">
    <citation type="submission" date="2020-09" db="EMBL/GenBank/DDBJ databases">
        <title>novel species in genus Nocardioides.</title>
        <authorList>
            <person name="Zhang G."/>
        </authorList>
    </citation>
    <scope>NUCLEOTIDE SEQUENCE [LARGE SCALE GENOMIC DNA]</scope>
    <source>
        <strain evidence="4 5">KCTC 39551</strain>
    </source>
</reference>
<dbReference type="EMBL" id="JACXYZ010000001">
    <property type="protein sequence ID" value="MBD3923022.1"/>
    <property type="molecule type" value="Genomic_DNA"/>
</dbReference>
<dbReference type="InterPro" id="IPR027417">
    <property type="entry name" value="P-loop_NTPase"/>
</dbReference>
<dbReference type="SUPFAM" id="SSF48452">
    <property type="entry name" value="TPR-like"/>
    <property type="match status" value="1"/>
</dbReference>
<dbReference type="InterPro" id="IPR011990">
    <property type="entry name" value="TPR-like_helical_dom_sf"/>
</dbReference>
<dbReference type="Pfam" id="PF13191">
    <property type="entry name" value="AAA_16"/>
    <property type="match status" value="1"/>
</dbReference>
<evidence type="ECO:0000313" key="5">
    <source>
        <dbReference type="Proteomes" id="UP000618818"/>
    </source>
</evidence>
<name>A0ABR8N4C9_9ACTN</name>
<organism evidence="4 5">
    <name type="scientific">Nocardioides cavernae</name>
    <dbReference type="NCBI Taxonomy" id="1921566"/>
    <lineage>
        <taxon>Bacteria</taxon>
        <taxon>Bacillati</taxon>
        <taxon>Actinomycetota</taxon>
        <taxon>Actinomycetes</taxon>
        <taxon>Propionibacteriales</taxon>
        <taxon>Nocardioidaceae</taxon>
        <taxon>Nocardioides</taxon>
    </lineage>
</organism>
<dbReference type="SUPFAM" id="SSF52540">
    <property type="entry name" value="P-loop containing nucleoside triphosphate hydrolases"/>
    <property type="match status" value="1"/>
</dbReference>
<evidence type="ECO:0000256" key="2">
    <source>
        <dbReference type="ARBA" id="ARBA00022840"/>
    </source>
</evidence>
<evidence type="ECO:0000259" key="3">
    <source>
        <dbReference type="Pfam" id="PF13191"/>
    </source>
</evidence>
<dbReference type="Gene3D" id="1.25.40.10">
    <property type="entry name" value="Tetratricopeptide repeat domain"/>
    <property type="match status" value="1"/>
</dbReference>
<protein>
    <submittedName>
        <fullName evidence="4">AAA family ATPase</fullName>
    </submittedName>
</protein>
<dbReference type="PANTHER" id="PTHR16305">
    <property type="entry name" value="TESTICULAR SOLUBLE ADENYLYL CYCLASE"/>
    <property type="match status" value="1"/>
</dbReference>
<keyword evidence="1" id="KW-0547">Nucleotide-binding</keyword>
<dbReference type="CDD" id="cd00093">
    <property type="entry name" value="HTH_XRE"/>
    <property type="match status" value="1"/>
</dbReference>
<keyword evidence="2" id="KW-0067">ATP-binding</keyword>
<evidence type="ECO:0000313" key="4">
    <source>
        <dbReference type="EMBL" id="MBD3923022.1"/>
    </source>
</evidence>
<sequence>MGALPSPVLPPGAHQDLVRALHELHHEAGWPSLRFLARHTGVSHTTVSKVFSSSVLPPWGTVELLVEAMGGSRAEFHALWLAASSADRDAAPPPSPGIAGRRAELAVLRDHLAGRGGLLVVTGEAGIGKSTLVDAAAALTETRVAVGRCLPFSTEVPLMPVVELLRSIHDADDGRWIGEALSDCPAYAREALARLLPELSAAAASTDDVDFAQQHLYAAVAAVLARLAATRPLAVVVEDLHVSDATTLDLLEYVLSRDVDVPITVTWRLDDQRVQRWRSEWLARVQALPRVRTMTLGPLTLAETRDQLRLAGWLDGTTDRARRIHERSRGHPLFTAHLAIQGDDPTLPPLLADLLDRRLGDLSPDQDRVAIALGVADGPVDVGLVAAATGLDDDAVLDALRHLAARHLVSVGATDTVRLAHPLLADAARRRLLPGEVRRLHRTYAELLGRGGGADPAVVAEHWRLSGETAEEARWRAAAARQARRRTDPRSEAEHWLRILDLGREHVVAPEGLVTAWLSAFDALQLSGRLEACAALVDEAQPDVDALPDEQAAKVIRRAAQVAWLVGDDPEAAVVLADRALDRLSGHPVGAGLVHVLDQRANALMDLARYDEATRDLQGALDACAELDDDALYFQTAATLAWHVGHLGDLAAALDLFRRARSRVAGTAGPWREANLAMMHTDVLLRHHRPPHEVEEAAQRVLDLGREWQLDFHLLTLVKANVVEAYLDAGRTGDAAARLVDVPRSHSYDDWPGQWVSARLDIVQGRTDDAIRTMRGLVKVGGSTRNRLNRAVWEATALLWQEEPEQAWAALRDPLEAFLDSPGIVDYWMAFLVLARAAADMRTPAAARPSDADTAALEDLEDLRRRARLDPLDPQRSSAGVAAGVTWEAELVRARGTDTVDQWSRAAVAWGHLGRPHAAAYCRWRAAQVALREGRGAVAERLLRRAAADAREHVPLSRVIAESSGRRTAAGGRR</sequence>
<keyword evidence="5" id="KW-1185">Reference proteome</keyword>
<evidence type="ECO:0000256" key="1">
    <source>
        <dbReference type="ARBA" id="ARBA00022741"/>
    </source>
</evidence>